<dbReference type="EMBL" id="WBNN01003160">
    <property type="protein sequence ID" value="NXP97721.1"/>
    <property type="molecule type" value="Genomic_DNA"/>
</dbReference>
<dbReference type="Proteomes" id="UP000656497">
    <property type="component" value="Unassembled WGS sequence"/>
</dbReference>
<name>A0A852E4F0_VIDMA</name>
<evidence type="ECO:0000256" key="1">
    <source>
        <dbReference type="SAM" id="Coils"/>
    </source>
</evidence>
<keyword evidence="3" id="KW-1185">Reference proteome</keyword>
<gene>
    <name evidence="2" type="primary">Kif17_0</name>
    <name evidence="2" type="ORF">VIDMAC_R06090</name>
</gene>
<comment type="caution">
    <text evidence="2">The sequence shown here is derived from an EMBL/GenBank/DDBJ whole genome shotgun (WGS) entry which is preliminary data.</text>
</comment>
<proteinExistence type="predicted"/>
<accession>A0A852E4F0</accession>
<protein>
    <submittedName>
        <fullName evidence="2">KIF17 protein</fullName>
    </submittedName>
</protein>
<evidence type="ECO:0000313" key="2">
    <source>
        <dbReference type="EMBL" id="NXP97721.1"/>
    </source>
</evidence>
<reference evidence="2" key="1">
    <citation type="submission" date="2019-09" db="EMBL/GenBank/DDBJ databases">
        <title>Bird 10,000 Genomes (B10K) Project - Family phase.</title>
        <authorList>
            <person name="Zhang G."/>
        </authorList>
    </citation>
    <scope>NUCLEOTIDE SEQUENCE</scope>
    <source>
        <strain evidence="2">B10K-DU-002-50</strain>
        <tissue evidence="2">Muscle</tissue>
    </source>
</reference>
<feature type="coiled-coil region" evidence="1">
    <location>
        <begin position="57"/>
        <end position="98"/>
    </location>
</feature>
<organism evidence="2 3">
    <name type="scientific">Vidua macroura</name>
    <name type="common">Pin-tailed whydah</name>
    <dbReference type="NCBI Taxonomy" id="187451"/>
    <lineage>
        <taxon>Eukaryota</taxon>
        <taxon>Metazoa</taxon>
        <taxon>Chordata</taxon>
        <taxon>Craniata</taxon>
        <taxon>Vertebrata</taxon>
        <taxon>Euteleostomi</taxon>
        <taxon>Archelosauria</taxon>
        <taxon>Archosauria</taxon>
        <taxon>Dinosauria</taxon>
        <taxon>Saurischia</taxon>
        <taxon>Theropoda</taxon>
        <taxon>Coelurosauria</taxon>
        <taxon>Aves</taxon>
        <taxon>Neognathae</taxon>
        <taxon>Neoaves</taxon>
        <taxon>Telluraves</taxon>
        <taxon>Australaves</taxon>
        <taxon>Passeriformes</taxon>
        <taxon>Passeroidea</taxon>
        <taxon>Estrildidae</taxon>
        <taxon>Viduinae</taxon>
        <taxon>Vidua</taxon>
    </lineage>
</organism>
<sequence length="144" mass="16884">LQVLEQRVVGEEQAQNRDLKEKHKRRKKYADERRLQLVAALQESSEDSSEQALLNAYESIQEEVQAKSKALEKVQEKLRAAETEIKDLQVEFELEKMDYLSIIQRQERDLLLCNLEGSRCESVWDEESGCWKIPEPVIQRTQLP</sequence>
<dbReference type="AlphaFoldDB" id="A0A852E4F0"/>
<evidence type="ECO:0000313" key="3">
    <source>
        <dbReference type="Proteomes" id="UP000656497"/>
    </source>
</evidence>
<feature type="non-terminal residue" evidence="2">
    <location>
        <position position="1"/>
    </location>
</feature>
<feature type="non-terminal residue" evidence="2">
    <location>
        <position position="144"/>
    </location>
</feature>
<keyword evidence="1" id="KW-0175">Coiled coil</keyword>